<dbReference type="EMBL" id="JADQDM010000003">
    <property type="protein sequence ID" value="MBF9221180.1"/>
    <property type="molecule type" value="Genomic_DNA"/>
</dbReference>
<proteinExistence type="predicted"/>
<accession>A0ABS0I2P2</accession>
<feature type="transmembrane region" description="Helical" evidence="1">
    <location>
        <begin position="196"/>
        <end position="216"/>
    </location>
</feature>
<protein>
    <submittedName>
        <fullName evidence="2">Uncharacterized protein</fullName>
    </submittedName>
</protein>
<feature type="transmembrane region" description="Helical" evidence="1">
    <location>
        <begin position="159"/>
        <end position="184"/>
    </location>
</feature>
<feature type="transmembrane region" description="Helical" evidence="1">
    <location>
        <begin position="42"/>
        <end position="62"/>
    </location>
</feature>
<keyword evidence="1" id="KW-1133">Transmembrane helix</keyword>
<keyword evidence="3" id="KW-1185">Reference proteome</keyword>
<dbReference type="RefSeq" id="WP_196292638.1">
    <property type="nucleotide sequence ID" value="NZ_JADQDM010000003.1"/>
</dbReference>
<evidence type="ECO:0000313" key="3">
    <source>
        <dbReference type="Proteomes" id="UP000618931"/>
    </source>
</evidence>
<evidence type="ECO:0000313" key="2">
    <source>
        <dbReference type="EMBL" id="MBF9221180.1"/>
    </source>
</evidence>
<feature type="transmembrane region" description="Helical" evidence="1">
    <location>
        <begin position="68"/>
        <end position="85"/>
    </location>
</feature>
<feature type="transmembrane region" description="Helical" evidence="1">
    <location>
        <begin position="12"/>
        <end position="30"/>
    </location>
</feature>
<comment type="caution">
    <text evidence="2">The sequence shown here is derived from an EMBL/GenBank/DDBJ whole genome shotgun (WGS) entry which is preliminary data.</text>
</comment>
<feature type="transmembrane region" description="Helical" evidence="1">
    <location>
        <begin position="129"/>
        <end position="147"/>
    </location>
</feature>
<keyword evidence="1" id="KW-0812">Transmembrane</keyword>
<name>A0ABS0I2P2_9BACT</name>
<reference evidence="2 3" key="1">
    <citation type="submission" date="2020-11" db="EMBL/GenBank/DDBJ databases">
        <authorList>
            <person name="Kim M.K."/>
        </authorList>
    </citation>
    <scope>NUCLEOTIDE SEQUENCE [LARGE SCALE GENOMIC DNA]</scope>
    <source>
        <strain evidence="2 3">BT662</strain>
    </source>
</reference>
<keyword evidence="1" id="KW-0472">Membrane</keyword>
<evidence type="ECO:0000256" key="1">
    <source>
        <dbReference type="SAM" id="Phobius"/>
    </source>
</evidence>
<organism evidence="2 3">
    <name type="scientific">Hymenobacter ruricola</name>
    <dbReference type="NCBI Taxonomy" id="2791023"/>
    <lineage>
        <taxon>Bacteria</taxon>
        <taxon>Pseudomonadati</taxon>
        <taxon>Bacteroidota</taxon>
        <taxon>Cytophagia</taxon>
        <taxon>Cytophagales</taxon>
        <taxon>Hymenobacteraceae</taxon>
        <taxon>Hymenobacter</taxon>
    </lineage>
</organism>
<dbReference type="Proteomes" id="UP000618931">
    <property type="component" value="Unassembled WGS sequence"/>
</dbReference>
<feature type="transmembrane region" description="Helical" evidence="1">
    <location>
        <begin position="97"/>
        <end position="117"/>
    </location>
</feature>
<gene>
    <name evidence="2" type="ORF">I2H31_08695</name>
</gene>
<sequence length="220" mass="25174">MADLFHLSLPHLLARVSPAPVVVAAFIGLVRFRSLPLNLRYLAALMWFILPLELVGLVMMLYHQNNLFLMPVCAIGEFGLLALVYDKTLRSPGFTRALPWLVGGFTAYVLFDSFYAAGSLWKFRPGQQVLQSVLVLGLIGLYFRKLLHELRVQQLKREPMFWVSAGLTIYCLGYLQIALFSNFLLRYSHGLNMNVWMVHTLLFITLYCCYSLALWLPPKK</sequence>